<dbReference type="RefSeq" id="XP_013790098.1">
    <property type="nucleotide sequence ID" value="XM_013934644.1"/>
</dbReference>
<dbReference type="InterPro" id="IPR018200">
    <property type="entry name" value="USP_CS"/>
</dbReference>
<evidence type="ECO:0000256" key="1">
    <source>
        <dbReference type="ARBA" id="ARBA00000707"/>
    </source>
</evidence>
<dbReference type="Pfam" id="PF00443">
    <property type="entry name" value="UCH"/>
    <property type="match status" value="1"/>
</dbReference>
<dbReference type="PANTHER" id="PTHR21646">
    <property type="entry name" value="UBIQUITIN CARBOXYL-TERMINAL HYDROLASE"/>
    <property type="match status" value="1"/>
</dbReference>
<proteinExistence type="predicted"/>
<evidence type="ECO:0000259" key="3">
    <source>
        <dbReference type="PROSITE" id="PS50235"/>
    </source>
</evidence>
<dbReference type="GeneID" id="106473954"/>
<feature type="non-terminal residue" evidence="5">
    <location>
        <position position="1"/>
    </location>
</feature>
<evidence type="ECO:0000313" key="5">
    <source>
        <dbReference type="RefSeq" id="XP_013790098.1"/>
    </source>
</evidence>
<dbReference type="InterPro" id="IPR028889">
    <property type="entry name" value="USP"/>
</dbReference>
<sequence>DSTSSGYGSNSSVDSVTKWKLTGLNNLGNTCFINAVVQCLRYTDPLRDYLLHGNYEDDINTSTSSMKGELVKAFAKLLQFMSDANVNTVTKLEDFNHRIRKFTPYFTRNSQQDAQEFMRYLLQGLHEDVNRVRTKLPPIRTDIDETLSEYEKSTEAFGRYLRNDNSKIIDIFLGQLRSRLQCTVCGHSSVTFDPFWDLSISIPKGSSKVSLQQCLSLFTKEEILEAHEKPVCSRCRQRQRCSKRFTIHRFPKILVLHLKRFTSTGKGYTKPPNTEIDYPLENLDLRPYFSGNGFPRCLLAK</sequence>
<evidence type="ECO:0000313" key="4">
    <source>
        <dbReference type="Proteomes" id="UP000694941"/>
    </source>
</evidence>
<protein>
    <recommendedName>
        <fullName evidence="2">ubiquitinyl hydrolase 1</fullName>
        <ecNumber evidence="2">3.4.19.12</ecNumber>
    </recommendedName>
</protein>
<dbReference type="Proteomes" id="UP000694941">
    <property type="component" value="Unplaced"/>
</dbReference>
<keyword evidence="4" id="KW-1185">Reference proteome</keyword>
<organism evidence="4 5">
    <name type="scientific">Limulus polyphemus</name>
    <name type="common">Atlantic horseshoe crab</name>
    <dbReference type="NCBI Taxonomy" id="6850"/>
    <lineage>
        <taxon>Eukaryota</taxon>
        <taxon>Metazoa</taxon>
        <taxon>Ecdysozoa</taxon>
        <taxon>Arthropoda</taxon>
        <taxon>Chelicerata</taxon>
        <taxon>Merostomata</taxon>
        <taxon>Xiphosura</taxon>
        <taxon>Limulidae</taxon>
        <taxon>Limulus</taxon>
    </lineage>
</organism>
<dbReference type="PROSITE" id="PS00972">
    <property type="entry name" value="USP_1"/>
    <property type="match status" value="1"/>
</dbReference>
<name>A0ABM1BWM9_LIMPO</name>
<dbReference type="InterPro" id="IPR038765">
    <property type="entry name" value="Papain-like_cys_pep_sf"/>
</dbReference>
<gene>
    <name evidence="5" type="primary">LOC106473954</name>
</gene>
<dbReference type="SUPFAM" id="SSF54001">
    <property type="entry name" value="Cysteine proteinases"/>
    <property type="match status" value="1"/>
</dbReference>
<dbReference type="PANTHER" id="PTHR21646:SF23">
    <property type="entry name" value="UBIQUITIN CARBOXYL-TERMINAL HYDROLASE USP2"/>
    <property type="match status" value="1"/>
</dbReference>
<dbReference type="Gene3D" id="3.90.70.10">
    <property type="entry name" value="Cysteine proteinases"/>
    <property type="match status" value="1"/>
</dbReference>
<feature type="domain" description="USP" evidence="3">
    <location>
        <begin position="22"/>
        <end position="301"/>
    </location>
</feature>
<dbReference type="EC" id="3.4.19.12" evidence="2"/>
<reference evidence="5" key="1">
    <citation type="submission" date="2025-08" db="UniProtKB">
        <authorList>
            <consortium name="RefSeq"/>
        </authorList>
    </citation>
    <scope>IDENTIFICATION</scope>
    <source>
        <tissue evidence="5">Muscle</tissue>
    </source>
</reference>
<dbReference type="InterPro" id="IPR001394">
    <property type="entry name" value="Peptidase_C19_UCH"/>
</dbReference>
<dbReference type="InterPro" id="IPR050185">
    <property type="entry name" value="Ub_carboxyl-term_hydrolase"/>
</dbReference>
<dbReference type="PROSITE" id="PS50235">
    <property type="entry name" value="USP_3"/>
    <property type="match status" value="1"/>
</dbReference>
<evidence type="ECO:0000256" key="2">
    <source>
        <dbReference type="ARBA" id="ARBA00012759"/>
    </source>
</evidence>
<accession>A0ABM1BWM9</accession>
<comment type="catalytic activity">
    <reaction evidence="1">
        <text>Thiol-dependent hydrolysis of ester, thioester, amide, peptide and isopeptide bonds formed by the C-terminal Gly of ubiquitin (a 76-residue protein attached to proteins as an intracellular targeting signal).</text>
        <dbReference type="EC" id="3.4.19.12"/>
    </reaction>
</comment>